<evidence type="ECO:0000313" key="9">
    <source>
        <dbReference type="Proteomes" id="UP000770785"/>
    </source>
</evidence>
<evidence type="ECO:0000256" key="1">
    <source>
        <dbReference type="ARBA" id="ARBA00004370"/>
    </source>
</evidence>
<keyword evidence="3 6" id="KW-0812">Transmembrane</keyword>
<feature type="transmembrane region" description="Helical" evidence="6">
    <location>
        <begin position="90"/>
        <end position="107"/>
    </location>
</feature>
<gene>
    <name evidence="8" type="ORF">GGR27_000128</name>
</gene>
<feature type="chain" id="PRO_5046914984" evidence="7">
    <location>
        <begin position="23"/>
        <end position="151"/>
    </location>
</feature>
<evidence type="ECO:0000256" key="7">
    <source>
        <dbReference type="SAM" id="SignalP"/>
    </source>
</evidence>
<evidence type="ECO:0000256" key="3">
    <source>
        <dbReference type="ARBA" id="ARBA00022692"/>
    </source>
</evidence>
<feature type="signal peptide" evidence="7">
    <location>
        <begin position="1"/>
        <end position="22"/>
    </location>
</feature>
<dbReference type="EMBL" id="JAATJH010000001">
    <property type="protein sequence ID" value="NJC24647.1"/>
    <property type="molecule type" value="Genomic_DNA"/>
</dbReference>
<protein>
    <submittedName>
        <fullName evidence="8">Uncharacterized membrane protein YqaE (UPF0057 family)</fullName>
    </submittedName>
</protein>
<keyword evidence="7" id="KW-0732">Signal</keyword>
<evidence type="ECO:0000256" key="4">
    <source>
        <dbReference type="ARBA" id="ARBA00022989"/>
    </source>
</evidence>
<evidence type="ECO:0000313" key="8">
    <source>
        <dbReference type="EMBL" id="NJC24647.1"/>
    </source>
</evidence>
<dbReference type="PANTHER" id="PTHR21659">
    <property type="entry name" value="HYDROPHOBIC PROTEIN RCI2 LOW TEMPERATURE AND SALT RESPONSIVE PROTEIN LTI6 -RELATED"/>
    <property type="match status" value="1"/>
</dbReference>
<evidence type="ECO:0000256" key="6">
    <source>
        <dbReference type="SAM" id="Phobius"/>
    </source>
</evidence>
<name>A0ABX0X717_9BACT</name>
<sequence>MRISTLFLLALMLLLATPNARASVIVNPIQDTEEAATEAEVLATAAAYKESLKTMTGKERRNLKRSQKRQLKKILKDQKDGISDLSDTEILLLILAVFIPPLAVYLHQGEINTKFWISLGLTLVFLIPGISFFLLFLPGIIYAILVILGIV</sequence>
<comment type="similarity">
    <text evidence="2">Belongs to the UPF0057 (PMP3) family.</text>
</comment>
<reference evidence="8 9" key="1">
    <citation type="submission" date="2020-03" db="EMBL/GenBank/DDBJ databases">
        <title>Genomic Encyclopedia of Type Strains, Phase IV (KMG-IV): sequencing the most valuable type-strain genomes for metagenomic binning, comparative biology and taxonomic classification.</title>
        <authorList>
            <person name="Goeker M."/>
        </authorList>
    </citation>
    <scope>NUCLEOTIDE SEQUENCE [LARGE SCALE GENOMIC DNA]</scope>
    <source>
        <strain evidence="8 9">DSM 105096</strain>
    </source>
</reference>
<proteinExistence type="inferred from homology"/>
<dbReference type="RefSeq" id="WP_209037842.1">
    <property type="nucleotide sequence ID" value="NZ_JAATJH010000001.1"/>
</dbReference>
<evidence type="ECO:0000256" key="2">
    <source>
        <dbReference type="ARBA" id="ARBA00009530"/>
    </source>
</evidence>
<keyword evidence="5 6" id="KW-0472">Membrane</keyword>
<dbReference type="PROSITE" id="PS01309">
    <property type="entry name" value="UPF0057"/>
    <property type="match status" value="1"/>
</dbReference>
<feature type="transmembrane region" description="Helical" evidence="6">
    <location>
        <begin position="119"/>
        <end position="150"/>
    </location>
</feature>
<dbReference type="InterPro" id="IPR000612">
    <property type="entry name" value="PMP3"/>
</dbReference>
<dbReference type="PANTHER" id="PTHR21659:SF42">
    <property type="entry name" value="UPF0057 MEMBRANE PROTEIN ZK632.10-RELATED"/>
    <property type="match status" value="1"/>
</dbReference>
<evidence type="ECO:0000256" key="5">
    <source>
        <dbReference type="ARBA" id="ARBA00023136"/>
    </source>
</evidence>
<accession>A0ABX0X717</accession>
<dbReference type="Pfam" id="PF01679">
    <property type="entry name" value="Pmp3"/>
    <property type="match status" value="1"/>
</dbReference>
<comment type="caution">
    <text evidence="8">The sequence shown here is derived from an EMBL/GenBank/DDBJ whole genome shotgun (WGS) entry which is preliminary data.</text>
</comment>
<comment type="subcellular location">
    <subcellularLocation>
        <location evidence="1">Membrane</location>
    </subcellularLocation>
</comment>
<keyword evidence="9" id="KW-1185">Reference proteome</keyword>
<organism evidence="8 9">
    <name type="scientific">Neolewinella antarctica</name>
    <dbReference type="NCBI Taxonomy" id="442734"/>
    <lineage>
        <taxon>Bacteria</taxon>
        <taxon>Pseudomonadati</taxon>
        <taxon>Bacteroidota</taxon>
        <taxon>Saprospiria</taxon>
        <taxon>Saprospirales</taxon>
        <taxon>Lewinellaceae</taxon>
        <taxon>Neolewinella</taxon>
    </lineage>
</organism>
<keyword evidence="4 6" id="KW-1133">Transmembrane helix</keyword>
<dbReference type="Proteomes" id="UP000770785">
    <property type="component" value="Unassembled WGS sequence"/>
</dbReference>